<sequence>MKYLKVLIFVTFFFFVFNQEINALKERKEKNILPNYDDLFISDSNYSTILSEFFEDINDLNKSLLRMIKITQSKFKKIEKSKSRLRDKCYLLAYALGLHIIKIGTPITMKYAFQQMKMYFRKVGRAKDKNLQYIKLLFSP</sequence>
<evidence type="ECO:0000256" key="2">
    <source>
        <dbReference type="SAM" id="SignalP"/>
    </source>
</evidence>
<dbReference type="Proteomes" id="UP000219813">
    <property type="component" value="Chromosome 14"/>
</dbReference>
<dbReference type="KEGG" id="pmal:PMUG01_14018900"/>
<dbReference type="OMA" id="LRDNCYH"/>
<keyword evidence="4" id="KW-1185">Reference proteome</keyword>
<evidence type="ECO:0000313" key="4">
    <source>
        <dbReference type="Proteomes" id="UP000219813"/>
    </source>
</evidence>
<dbReference type="RefSeq" id="XP_028864092.1">
    <property type="nucleotide sequence ID" value="XM_029007732.1"/>
</dbReference>
<dbReference type="EMBL" id="LT594635">
    <property type="protein sequence ID" value="SCP03136.1"/>
    <property type="molecule type" value="Genomic_DNA"/>
</dbReference>
<feature type="chain" id="PRO_5008921434" description="Fam-b protein" evidence="2">
    <location>
        <begin position="24"/>
        <end position="140"/>
    </location>
</feature>
<dbReference type="OrthoDB" id="385667at2759"/>
<evidence type="ECO:0008006" key="5">
    <source>
        <dbReference type="Google" id="ProtNLM"/>
    </source>
</evidence>
<feature type="transmembrane region" description="Helical" evidence="1">
    <location>
        <begin position="91"/>
        <end position="113"/>
    </location>
</feature>
<evidence type="ECO:0000256" key="1">
    <source>
        <dbReference type="SAM" id="Phobius"/>
    </source>
</evidence>
<keyword evidence="1" id="KW-1133">Transmembrane helix</keyword>
<name>A0A1D3TE06_PLAMA</name>
<proteinExistence type="predicted"/>
<dbReference type="GeneID" id="39871501"/>
<feature type="signal peptide" evidence="2">
    <location>
        <begin position="1"/>
        <end position="23"/>
    </location>
</feature>
<gene>
    <name evidence="3" type="primary">PmUG01_14018900</name>
    <name evidence="3" type="ORF">PMUG01_14018900</name>
</gene>
<organism evidence="3 4">
    <name type="scientific">Plasmodium malariae</name>
    <dbReference type="NCBI Taxonomy" id="5858"/>
    <lineage>
        <taxon>Eukaryota</taxon>
        <taxon>Sar</taxon>
        <taxon>Alveolata</taxon>
        <taxon>Apicomplexa</taxon>
        <taxon>Aconoidasida</taxon>
        <taxon>Haemosporida</taxon>
        <taxon>Plasmodiidae</taxon>
        <taxon>Plasmodium</taxon>
        <taxon>Plasmodium (Plasmodium)</taxon>
    </lineage>
</organism>
<accession>A0A1D3TE06</accession>
<keyword evidence="1" id="KW-0812">Transmembrane</keyword>
<evidence type="ECO:0000313" key="3">
    <source>
        <dbReference type="EMBL" id="SCP03136.1"/>
    </source>
</evidence>
<dbReference type="VEuPathDB" id="PlasmoDB:PmUG01_14018900"/>
<protein>
    <recommendedName>
        <fullName evidence="5">Fam-b protein</fullName>
    </recommendedName>
</protein>
<keyword evidence="2" id="KW-0732">Signal</keyword>
<keyword evidence="1" id="KW-0472">Membrane</keyword>
<reference evidence="3 4" key="1">
    <citation type="submission" date="2016-06" db="EMBL/GenBank/DDBJ databases">
        <authorList>
            <consortium name="Pathogen Informatics"/>
        </authorList>
    </citation>
    <scope>NUCLEOTIDE SEQUENCE [LARGE SCALE GENOMIC DNA]</scope>
</reference>
<dbReference type="AlphaFoldDB" id="A0A1D3TE06"/>